<feature type="DNA-binding region" description="H-T-H motif" evidence="5">
    <location>
        <begin position="24"/>
        <end position="43"/>
    </location>
</feature>
<dbReference type="Gene3D" id="1.10.10.60">
    <property type="entry name" value="Homeodomain-like"/>
    <property type="match status" value="1"/>
</dbReference>
<gene>
    <name evidence="7" type="ORF">GLV81_16170</name>
</gene>
<dbReference type="PANTHER" id="PTHR30055">
    <property type="entry name" value="HTH-TYPE TRANSCRIPTIONAL REGULATOR RUTR"/>
    <property type="match status" value="1"/>
</dbReference>
<dbReference type="InterPro" id="IPR050109">
    <property type="entry name" value="HTH-type_TetR-like_transc_reg"/>
</dbReference>
<evidence type="ECO:0000256" key="3">
    <source>
        <dbReference type="ARBA" id="ARBA00023125"/>
    </source>
</evidence>
<evidence type="ECO:0000256" key="5">
    <source>
        <dbReference type="PROSITE-ProRule" id="PRU00335"/>
    </source>
</evidence>
<evidence type="ECO:0000256" key="2">
    <source>
        <dbReference type="ARBA" id="ARBA00023015"/>
    </source>
</evidence>
<dbReference type="PROSITE" id="PS50977">
    <property type="entry name" value="HTH_TETR_2"/>
    <property type="match status" value="1"/>
</dbReference>
<dbReference type="Proteomes" id="UP000426027">
    <property type="component" value="Chromosome"/>
</dbReference>
<keyword evidence="3 5" id="KW-0238">DNA-binding</keyword>
<dbReference type="InterPro" id="IPR001647">
    <property type="entry name" value="HTH_TetR"/>
</dbReference>
<evidence type="ECO:0000259" key="6">
    <source>
        <dbReference type="PROSITE" id="PS50977"/>
    </source>
</evidence>
<dbReference type="SUPFAM" id="SSF46689">
    <property type="entry name" value="Homeodomain-like"/>
    <property type="match status" value="1"/>
</dbReference>
<dbReference type="GO" id="GO:0000976">
    <property type="term" value="F:transcription cis-regulatory region binding"/>
    <property type="evidence" value="ECO:0007669"/>
    <property type="project" value="TreeGrafter"/>
</dbReference>
<protein>
    <submittedName>
        <fullName evidence="7">TetR family transcriptional regulator</fullName>
    </submittedName>
</protein>
<dbReference type="PANTHER" id="PTHR30055:SF175">
    <property type="entry name" value="HTH-TYPE TRANSCRIPTIONAL REPRESSOR KSTR2"/>
    <property type="match status" value="1"/>
</dbReference>
<dbReference type="Pfam" id="PF00440">
    <property type="entry name" value="TetR_N"/>
    <property type="match status" value="1"/>
</dbReference>
<evidence type="ECO:0000313" key="8">
    <source>
        <dbReference type="Proteomes" id="UP000426027"/>
    </source>
</evidence>
<keyword evidence="1" id="KW-0678">Repressor</keyword>
<dbReference type="KEGG" id="fls:GLV81_16170"/>
<dbReference type="EMBL" id="CP046566">
    <property type="protein sequence ID" value="QGW29436.1"/>
    <property type="molecule type" value="Genomic_DNA"/>
</dbReference>
<dbReference type="InterPro" id="IPR009057">
    <property type="entry name" value="Homeodomain-like_sf"/>
</dbReference>
<dbReference type="PRINTS" id="PR00455">
    <property type="entry name" value="HTHTETR"/>
</dbReference>
<dbReference type="GO" id="GO:0003700">
    <property type="term" value="F:DNA-binding transcription factor activity"/>
    <property type="evidence" value="ECO:0007669"/>
    <property type="project" value="TreeGrafter"/>
</dbReference>
<feature type="domain" description="HTH tetR-type" evidence="6">
    <location>
        <begin position="1"/>
        <end position="61"/>
    </location>
</feature>
<evidence type="ECO:0000313" key="7">
    <source>
        <dbReference type="EMBL" id="QGW29436.1"/>
    </source>
</evidence>
<reference evidence="7 8" key="1">
    <citation type="submission" date="2019-11" db="EMBL/GenBank/DDBJ databases">
        <authorList>
            <person name="Im W.T."/>
        </authorList>
    </citation>
    <scope>NUCLEOTIDE SEQUENCE [LARGE SCALE GENOMIC DNA]</scope>
    <source>
        <strain evidence="7 8">SB-02</strain>
    </source>
</reference>
<name>A0A6I6G9F5_9BACT</name>
<sequence>MEAQQLILEKAFELFKRYGIRSVSMDDIASQCGMSKKTLYQHFADKDTLMHIILVHMVSKSESQCCTIEQKSENAVHEIFLFIDMLQEMFEGINPIMLFDLHKYHQMAYKKLNDHKQQFIYSITKKNIERGIAEGLFRPDINVEIMTHLHLHTISMTFEQEILPRQKYSLVDIQMEVMLHYVYGLATPKGVKLIEKYKQQRTQRAA</sequence>
<dbReference type="AlphaFoldDB" id="A0A6I6G9F5"/>
<keyword evidence="2" id="KW-0805">Transcription regulation</keyword>
<keyword evidence="4" id="KW-0804">Transcription</keyword>
<proteinExistence type="predicted"/>
<keyword evidence="8" id="KW-1185">Reference proteome</keyword>
<dbReference type="Gene3D" id="1.10.357.10">
    <property type="entry name" value="Tetracycline Repressor, domain 2"/>
    <property type="match status" value="1"/>
</dbReference>
<evidence type="ECO:0000256" key="1">
    <source>
        <dbReference type="ARBA" id="ARBA00022491"/>
    </source>
</evidence>
<dbReference type="InterPro" id="IPR036271">
    <property type="entry name" value="Tet_transcr_reg_TetR-rel_C_sf"/>
</dbReference>
<evidence type="ECO:0000256" key="4">
    <source>
        <dbReference type="ARBA" id="ARBA00023163"/>
    </source>
</evidence>
<organism evidence="7 8">
    <name type="scientific">Phnomibacter ginsenosidimutans</name>
    <dbReference type="NCBI Taxonomy" id="2676868"/>
    <lineage>
        <taxon>Bacteria</taxon>
        <taxon>Pseudomonadati</taxon>
        <taxon>Bacteroidota</taxon>
        <taxon>Chitinophagia</taxon>
        <taxon>Chitinophagales</taxon>
        <taxon>Chitinophagaceae</taxon>
        <taxon>Phnomibacter</taxon>
    </lineage>
</organism>
<accession>A0A6I6G9F5</accession>
<dbReference type="SUPFAM" id="SSF48498">
    <property type="entry name" value="Tetracyclin repressor-like, C-terminal domain"/>
    <property type="match status" value="1"/>
</dbReference>
<dbReference type="RefSeq" id="WP_157479788.1">
    <property type="nucleotide sequence ID" value="NZ_CP046566.1"/>
</dbReference>